<proteinExistence type="inferred from homology"/>
<dbReference type="PROSITE" id="PS51837">
    <property type="entry name" value="LITAF"/>
    <property type="match status" value="1"/>
</dbReference>
<sequence length="152" mass="16460">MAEKTTAVPAPAYEEQGETHELSSREPPTYMQPPQIQNSASQSPHLPQQTFYAGSQHPSGYNTPTPLYALQKGPAPVDCPACGQRQMTRVQAESGNTTHAWAAVLCCCLCLGCIPYMASSLKDQNHYCGNCGALLATWHNSGRTEVHKIGRT</sequence>
<accession>A0A317X940</accession>
<evidence type="ECO:0000256" key="2">
    <source>
        <dbReference type="ARBA" id="ARBA00005975"/>
    </source>
</evidence>
<evidence type="ECO:0000256" key="5">
    <source>
        <dbReference type="ARBA" id="ARBA00023136"/>
    </source>
</evidence>
<organism evidence="8 9">
    <name type="scientific">Aspergillus sclerotioniger CBS 115572</name>
    <dbReference type="NCBI Taxonomy" id="1450535"/>
    <lineage>
        <taxon>Eukaryota</taxon>
        <taxon>Fungi</taxon>
        <taxon>Dikarya</taxon>
        <taxon>Ascomycota</taxon>
        <taxon>Pezizomycotina</taxon>
        <taxon>Eurotiomycetes</taxon>
        <taxon>Eurotiomycetidae</taxon>
        <taxon>Eurotiales</taxon>
        <taxon>Aspergillaceae</taxon>
        <taxon>Aspergillus</taxon>
        <taxon>Aspergillus subgen. Circumdati</taxon>
    </lineage>
</organism>
<dbReference type="GO" id="GO:0016020">
    <property type="term" value="C:membrane"/>
    <property type="evidence" value="ECO:0007669"/>
    <property type="project" value="UniProtKB-SubCell"/>
</dbReference>
<dbReference type="GO" id="GO:0008270">
    <property type="term" value="F:zinc ion binding"/>
    <property type="evidence" value="ECO:0007669"/>
    <property type="project" value="TreeGrafter"/>
</dbReference>
<evidence type="ECO:0000256" key="1">
    <source>
        <dbReference type="ARBA" id="ARBA00004170"/>
    </source>
</evidence>
<dbReference type="InterPro" id="IPR037519">
    <property type="entry name" value="LITAF_fam"/>
</dbReference>
<dbReference type="SMART" id="SM00714">
    <property type="entry name" value="LITAF"/>
    <property type="match status" value="1"/>
</dbReference>
<evidence type="ECO:0000259" key="7">
    <source>
        <dbReference type="PROSITE" id="PS51837"/>
    </source>
</evidence>
<dbReference type="Pfam" id="PF10601">
    <property type="entry name" value="zf-LITAF-like"/>
    <property type="match status" value="1"/>
</dbReference>
<dbReference type="PANTHER" id="PTHR23292:SF6">
    <property type="entry name" value="FI16602P1-RELATED"/>
    <property type="match status" value="1"/>
</dbReference>
<dbReference type="OrthoDB" id="5599753at2759"/>
<protein>
    <recommendedName>
        <fullName evidence="7">LITAF domain-containing protein</fullName>
    </recommendedName>
</protein>
<gene>
    <name evidence="8" type="ORF">BO94DRAFT_532083</name>
</gene>
<dbReference type="PANTHER" id="PTHR23292">
    <property type="entry name" value="LIPOPOLYSACCHARIDE-INDUCED TUMOR NECROSIS FACTOR-ALPHA FACTOR"/>
    <property type="match status" value="1"/>
</dbReference>
<dbReference type="GeneID" id="37113191"/>
<evidence type="ECO:0000313" key="8">
    <source>
        <dbReference type="EMBL" id="PWY94117.1"/>
    </source>
</evidence>
<keyword evidence="5" id="KW-0472">Membrane</keyword>
<dbReference type="Proteomes" id="UP000246702">
    <property type="component" value="Unassembled WGS sequence"/>
</dbReference>
<dbReference type="STRING" id="1450535.A0A317X940"/>
<comment type="subcellular location">
    <subcellularLocation>
        <location evidence="1">Membrane</location>
        <topology evidence="1">Peripheral membrane protein</topology>
    </subcellularLocation>
</comment>
<keyword evidence="4" id="KW-0862">Zinc</keyword>
<evidence type="ECO:0000256" key="6">
    <source>
        <dbReference type="SAM" id="MobiDB-lite"/>
    </source>
</evidence>
<feature type="region of interest" description="Disordered" evidence="6">
    <location>
        <begin position="1"/>
        <end position="57"/>
    </location>
</feature>
<feature type="domain" description="LITAF" evidence="7">
    <location>
        <begin position="59"/>
        <end position="140"/>
    </location>
</feature>
<reference evidence="8 9" key="1">
    <citation type="submission" date="2016-12" db="EMBL/GenBank/DDBJ databases">
        <title>The genomes of Aspergillus section Nigri reveals drivers in fungal speciation.</title>
        <authorList>
            <consortium name="DOE Joint Genome Institute"/>
            <person name="Vesth T.C."/>
            <person name="Nybo J."/>
            <person name="Theobald S."/>
            <person name="Brandl J."/>
            <person name="Frisvad J.C."/>
            <person name="Nielsen K.F."/>
            <person name="Lyhne E.K."/>
            <person name="Kogle M.E."/>
            <person name="Kuo A."/>
            <person name="Riley R."/>
            <person name="Clum A."/>
            <person name="Nolan M."/>
            <person name="Lipzen A."/>
            <person name="Salamov A."/>
            <person name="Henrissat B."/>
            <person name="Wiebenga A."/>
            <person name="De Vries R.P."/>
            <person name="Grigoriev I.V."/>
            <person name="Mortensen U.H."/>
            <person name="Andersen M.R."/>
            <person name="Baker S.E."/>
        </authorList>
    </citation>
    <scope>NUCLEOTIDE SEQUENCE [LARGE SCALE GENOMIC DNA]</scope>
    <source>
        <strain evidence="8 9">CBS 115572</strain>
    </source>
</reference>
<dbReference type="RefSeq" id="XP_025470878.1">
    <property type="nucleotide sequence ID" value="XM_025611048.1"/>
</dbReference>
<evidence type="ECO:0000256" key="3">
    <source>
        <dbReference type="ARBA" id="ARBA00022723"/>
    </source>
</evidence>
<dbReference type="AlphaFoldDB" id="A0A317X940"/>
<keyword evidence="3" id="KW-0479">Metal-binding</keyword>
<comment type="caution">
    <text evidence="8">The sequence shown here is derived from an EMBL/GenBank/DDBJ whole genome shotgun (WGS) entry which is preliminary data.</text>
</comment>
<dbReference type="InterPro" id="IPR006629">
    <property type="entry name" value="LITAF"/>
</dbReference>
<keyword evidence="9" id="KW-1185">Reference proteome</keyword>
<dbReference type="EMBL" id="MSFK01000005">
    <property type="protein sequence ID" value="PWY94117.1"/>
    <property type="molecule type" value="Genomic_DNA"/>
</dbReference>
<comment type="similarity">
    <text evidence="2">Belongs to the CDIP1/LITAF family.</text>
</comment>
<evidence type="ECO:0000256" key="4">
    <source>
        <dbReference type="ARBA" id="ARBA00022833"/>
    </source>
</evidence>
<evidence type="ECO:0000313" key="9">
    <source>
        <dbReference type="Proteomes" id="UP000246702"/>
    </source>
</evidence>
<feature type="compositionally biased region" description="Polar residues" evidence="6">
    <location>
        <begin position="32"/>
        <end position="57"/>
    </location>
</feature>
<name>A0A317X940_9EURO</name>